<sequence length="267" mass="28746">MARQADPSRREREDEVITAGIVDIHAASGGTYGSPRVHQVLRRRGIRVSRKRVERLMRRAGLPGAFLRRQWRASSTRRDPRAAPAPDRVNRGFTAPAPDRLWVADATGSTPARAPSGPSPCPNTAMVGVRPRRPQVRALGGRNVRPASSSKHSQAFCSAATVFPRATSPAATSRPLARRARPRGASAPAGKPMRRNGTIPVTADGHDRRDGAGSRCGHGQLPAPAVMRHLIRPDTCGVLRAGRCSWSRVPLRTRSRPTSRCGATGCP</sequence>
<feature type="region of interest" description="Disordered" evidence="1">
    <location>
        <begin position="166"/>
        <end position="216"/>
    </location>
</feature>
<dbReference type="RefSeq" id="WP_380638015.1">
    <property type="nucleotide sequence ID" value="NZ_JBHSQO010000020.1"/>
</dbReference>
<proteinExistence type="predicted"/>
<dbReference type="PANTHER" id="PTHR46889:SF4">
    <property type="entry name" value="TRANSPOSASE INSO FOR INSERTION SEQUENCE ELEMENT IS911B-RELATED"/>
    <property type="match status" value="1"/>
</dbReference>
<dbReference type="Proteomes" id="UP001596220">
    <property type="component" value="Unassembled WGS sequence"/>
</dbReference>
<feature type="domain" description="HTH-like" evidence="2">
    <location>
        <begin position="11"/>
        <end position="69"/>
    </location>
</feature>
<name>A0ABW1P8N8_9PSEU</name>
<keyword evidence="4" id="KW-1185">Reference proteome</keyword>
<dbReference type="Pfam" id="PF13276">
    <property type="entry name" value="HTH_21"/>
    <property type="match status" value="1"/>
</dbReference>
<gene>
    <name evidence="3" type="ORF">ACFP3R_20790</name>
</gene>
<protein>
    <submittedName>
        <fullName evidence="3">IS3 family transposase</fullName>
    </submittedName>
</protein>
<dbReference type="PANTHER" id="PTHR46889">
    <property type="entry name" value="TRANSPOSASE INSF FOR INSERTION SEQUENCE IS3B-RELATED"/>
    <property type="match status" value="1"/>
</dbReference>
<dbReference type="EMBL" id="JBHSQO010000020">
    <property type="protein sequence ID" value="MFC6091714.1"/>
    <property type="molecule type" value="Genomic_DNA"/>
</dbReference>
<feature type="region of interest" description="Disordered" evidence="1">
    <location>
        <begin position="71"/>
        <end position="127"/>
    </location>
</feature>
<reference evidence="4" key="1">
    <citation type="journal article" date="2019" name="Int. J. Syst. Evol. Microbiol.">
        <title>The Global Catalogue of Microorganisms (GCM) 10K type strain sequencing project: providing services to taxonomists for standard genome sequencing and annotation.</title>
        <authorList>
            <consortium name="The Broad Institute Genomics Platform"/>
            <consortium name="The Broad Institute Genome Sequencing Center for Infectious Disease"/>
            <person name="Wu L."/>
            <person name="Ma J."/>
        </authorList>
    </citation>
    <scope>NUCLEOTIDE SEQUENCE [LARGE SCALE GENOMIC DNA]</scope>
    <source>
        <strain evidence="4">CGMCC 4.7246</strain>
    </source>
</reference>
<accession>A0ABW1P8N8</accession>
<organism evidence="3 4">
    <name type="scientific">Saccharothrix lopnurensis</name>
    <dbReference type="NCBI Taxonomy" id="1670621"/>
    <lineage>
        <taxon>Bacteria</taxon>
        <taxon>Bacillati</taxon>
        <taxon>Actinomycetota</taxon>
        <taxon>Actinomycetes</taxon>
        <taxon>Pseudonocardiales</taxon>
        <taxon>Pseudonocardiaceae</taxon>
        <taxon>Saccharothrix</taxon>
    </lineage>
</organism>
<evidence type="ECO:0000313" key="4">
    <source>
        <dbReference type="Proteomes" id="UP001596220"/>
    </source>
</evidence>
<comment type="caution">
    <text evidence="3">The sequence shown here is derived from an EMBL/GenBank/DDBJ whole genome shotgun (WGS) entry which is preliminary data.</text>
</comment>
<dbReference type="InterPro" id="IPR025948">
    <property type="entry name" value="HTH-like_dom"/>
</dbReference>
<evidence type="ECO:0000259" key="2">
    <source>
        <dbReference type="Pfam" id="PF13276"/>
    </source>
</evidence>
<dbReference type="InterPro" id="IPR050900">
    <property type="entry name" value="Transposase_IS3/IS150/IS904"/>
</dbReference>
<evidence type="ECO:0000256" key="1">
    <source>
        <dbReference type="SAM" id="MobiDB-lite"/>
    </source>
</evidence>
<evidence type="ECO:0000313" key="3">
    <source>
        <dbReference type="EMBL" id="MFC6091714.1"/>
    </source>
</evidence>